<proteinExistence type="inferred from homology"/>
<keyword evidence="9" id="KW-1185">Reference proteome</keyword>
<evidence type="ECO:0000256" key="3">
    <source>
        <dbReference type="ARBA" id="ARBA00022630"/>
    </source>
</evidence>
<reference evidence="8 9" key="1">
    <citation type="submission" date="2024-03" db="EMBL/GenBank/DDBJ databases">
        <title>A high-quality draft genome sequence of Diaporthe vaccinii, a causative agent of upright dieback and viscid rot disease in cranberry plants.</title>
        <authorList>
            <person name="Sarrasin M."/>
            <person name="Lang B.F."/>
            <person name="Burger G."/>
        </authorList>
    </citation>
    <scope>NUCLEOTIDE SEQUENCE [LARGE SCALE GENOMIC DNA]</scope>
    <source>
        <strain evidence="8 9">IS7</strain>
    </source>
</reference>
<dbReference type="InterPro" id="IPR050562">
    <property type="entry name" value="FAD_mOase_fung"/>
</dbReference>
<keyword evidence="6" id="KW-0812">Transmembrane</keyword>
<dbReference type="PANTHER" id="PTHR47356">
    <property type="entry name" value="FAD-DEPENDENT MONOOXYGENASE ASQG-RELATED"/>
    <property type="match status" value="1"/>
</dbReference>
<feature type="transmembrane region" description="Helical" evidence="6">
    <location>
        <begin position="766"/>
        <end position="787"/>
    </location>
</feature>
<evidence type="ECO:0000256" key="5">
    <source>
        <dbReference type="ARBA" id="ARBA00023002"/>
    </source>
</evidence>
<dbReference type="EMBL" id="JBAWTH010000020">
    <property type="protein sequence ID" value="KAL2287449.1"/>
    <property type="molecule type" value="Genomic_DNA"/>
</dbReference>
<gene>
    <name evidence="8" type="ORF">FJTKL_05892</name>
</gene>
<feature type="transmembrane region" description="Helical" evidence="6">
    <location>
        <begin position="691"/>
        <end position="712"/>
    </location>
</feature>
<dbReference type="SUPFAM" id="SSF51905">
    <property type="entry name" value="FAD/NAD(P)-binding domain"/>
    <property type="match status" value="1"/>
</dbReference>
<dbReference type="Proteomes" id="UP001600888">
    <property type="component" value="Unassembled WGS sequence"/>
</dbReference>
<dbReference type="InterPro" id="IPR036188">
    <property type="entry name" value="FAD/NAD-bd_sf"/>
</dbReference>
<feature type="transmembrane region" description="Helical" evidence="6">
    <location>
        <begin position="185"/>
        <end position="205"/>
    </location>
</feature>
<feature type="domain" description="FAD-binding" evidence="7">
    <location>
        <begin position="7"/>
        <end position="183"/>
    </location>
</feature>
<dbReference type="Gene3D" id="3.50.50.60">
    <property type="entry name" value="FAD/NAD(P)-binding domain"/>
    <property type="match status" value="2"/>
</dbReference>
<evidence type="ECO:0000256" key="2">
    <source>
        <dbReference type="ARBA" id="ARBA00007992"/>
    </source>
</evidence>
<keyword evidence="3" id="KW-0285">Flavoprotein</keyword>
<comment type="caution">
    <text evidence="8">The sequence shown here is derived from an EMBL/GenBank/DDBJ whole genome shotgun (WGS) entry which is preliminary data.</text>
</comment>
<keyword evidence="5" id="KW-0560">Oxidoreductase</keyword>
<keyword evidence="4" id="KW-0274">FAD</keyword>
<evidence type="ECO:0000256" key="6">
    <source>
        <dbReference type="SAM" id="Phobius"/>
    </source>
</evidence>
<feature type="transmembrane region" description="Helical" evidence="6">
    <location>
        <begin position="813"/>
        <end position="836"/>
    </location>
</feature>
<comment type="cofactor">
    <cofactor evidence="1">
        <name>FAD</name>
        <dbReference type="ChEBI" id="CHEBI:57692"/>
    </cofactor>
</comment>
<evidence type="ECO:0000313" key="8">
    <source>
        <dbReference type="EMBL" id="KAL2287449.1"/>
    </source>
</evidence>
<dbReference type="PRINTS" id="PR00420">
    <property type="entry name" value="RNGMNOXGNASE"/>
</dbReference>
<accession>A0ABR4EYD0</accession>
<evidence type="ECO:0000259" key="7">
    <source>
        <dbReference type="Pfam" id="PF01494"/>
    </source>
</evidence>
<feature type="transmembrane region" description="Helical" evidence="6">
    <location>
        <begin position="651"/>
        <end position="671"/>
    </location>
</feature>
<name>A0ABR4EYD0_9PEZI</name>
<evidence type="ECO:0000313" key="9">
    <source>
        <dbReference type="Proteomes" id="UP001600888"/>
    </source>
</evidence>
<feature type="transmembrane region" description="Helical" evidence="6">
    <location>
        <begin position="733"/>
        <end position="754"/>
    </location>
</feature>
<feature type="transmembrane region" description="Helical" evidence="6">
    <location>
        <begin position="617"/>
        <end position="639"/>
    </location>
</feature>
<dbReference type="Pfam" id="PF01494">
    <property type="entry name" value="FAD_binding_3"/>
    <property type="match status" value="2"/>
</dbReference>
<evidence type="ECO:0000256" key="4">
    <source>
        <dbReference type="ARBA" id="ARBA00022827"/>
    </source>
</evidence>
<keyword evidence="6" id="KW-1133">Transmembrane helix</keyword>
<comment type="similarity">
    <text evidence="2">Belongs to the paxM FAD-dependent monooxygenase family.</text>
</comment>
<organism evidence="8 9">
    <name type="scientific">Diaporthe vaccinii</name>
    <dbReference type="NCBI Taxonomy" id="105482"/>
    <lineage>
        <taxon>Eukaryota</taxon>
        <taxon>Fungi</taxon>
        <taxon>Dikarya</taxon>
        <taxon>Ascomycota</taxon>
        <taxon>Pezizomycotina</taxon>
        <taxon>Sordariomycetes</taxon>
        <taxon>Sordariomycetidae</taxon>
        <taxon>Diaporthales</taxon>
        <taxon>Diaporthaceae</taxon>
        <taxon>Diaporthe</taxon>
        <taxon>Diaporthe eres species complex</taxon>
    </lineage>
</organism>
<sequence>MSAGSDFRVVIAGASIAGLSLALALERAGVDFVVLEAHPSVAPQVGASIAVLPSGARVLDQLGCYADVAALVNCSTDNFIIRDAGGEKLIHIEKLEEHLVQRHGYPMIFLERRMVIDVLHKHIRQKDKVLTSRRVVGFETDEHGVSVECQDGSVHLGSILIGADGIRSTVGRQMSQLSGSSKKGKYVFCASLVALMMLSMVRSVLFGAPCLLEVMCPLISKVAQYLLCGNMLHALRPVLFLREHLSAVSFGFLVSIHDPGGTERFKDNVIETVFRSLLTSTPELPVQYRCLFGISDRVPGIAEDAMHHVTNYSSSLFASSGPNDRTYWCLFHNLGDTYYGDALPPYGEKEEAETAKVHGPDAVTDTVKFSDLYERRIASVSTPLHEGVLDKWYEGRCLVVGDAVHKFNPIVGLGGMSALETTAILTNNLIALLKSSPNPTRAEIESVFARTQASRQPRAKALVDASTQTQRRFAMQSPWLRFMNRYFYPAQGSRSALRLLSEAYPGAAGLDVAAARNEGVPPPAKGGAMPAWLPDRPAFRALPYEDELLRAPAPRTAFVSLVTTAALVGLGLLGLQLLLYTSLANGTFRLVDEAVWQRSVEVPGKGMVDLKDPFGTASMFSGLGELLTTLVAVFLPLVAEDVTNVSSLERKLHAGYFLVSVFLPIIAVMVVEGSRKRNVWSLIWSPSIWLTLAQLFGLGLIMPFYVLAFFFSSSQTAYWMPAERFVPERFSRAVLPALALGFLAPSALMAAPMVSAGVQEYTQQIIAFWQVTPVLTSWLAAGIARSLGGSAAGGKREALEDYAGLDVANLNRLYGAVFFVAASTHAVVMLAVVWVVRLSVAGIFLPGQTVGPVASIVEGVSIFIKYDLLLTVAATMVLCIINLMEMKRVGLIEGSTFKRIGWLIAGCAAVGPGATLVGLWKWRERKTARPELRAR</sequence>
<feature type="transmembrane region" description="Helical" evidence="6">
    <location>
        <begin position="856"/>
        <end position="881"/>
    </location>
</feature>
<feature type="transmembrane region" description="Helical" evidence="6">
    <location>
        <begin position="558"/>
        <end position="580"/>
    </location>
</feature>
<protein>
    <recommendedName>
        <fullName evidence="7">FAD-binding domain-containing protein</fullName>
    </recommendedName>
</protein>
<feature type="transmembrane region" description="Helical" evidence="6">
    <location>
        <begin position="902"/>
        <end position="922"/>
    </location>
</feature>
<keyword evidence="6" id="KW-0472">Membrane</keyword>
<dbReference type="InterPro" id="IPR002938">
    <property type="entry name" value="FAD-bd"/>
</dbReference>
<feature type="domain" description="FAD-binding" evidence="7">
    <location>
        <begin position="383"/>
        <end position="464"/>
    </location>
</feature>
<dbReference type="PANTHER" id="PTHR47356:SF2">
    <property type="entry name" value="FAD-BINDING DOMAIN-CONTAINING PROTEIN-RELATED"/>
    <property type="match status" value="1"/>
</dbReference>
<evidence type="ECO:0000256" key="1">
    <source>
        <dbReference type="ARBA" id="ARBA00001974"/>
    </source>
</evidence>